<dbReference type="EMBL" id="BSEV01000036">
    <property type="protein sequence ID" value="GLK14769.1"/>
    <property type="molecule type" value="Genomic_DNA"/>
</dbReference>
<dbReference type="RefSeq" id="WP_271222998.1">
    <property type="nucleotide sequence ID" value="NZ_BAAAVD010000031.1"/>
</dbReference>
<evidence type="ECO:0000256" key="1">
    <source>
        <dbReference type="ARBA" id="ARBA00007689"/>
    </source>
</evidence>
<feature type="domain" description="YCII-related" evidence="2">
    <location>
        <begin position="1"/>
        <end position="124"/>
    </location>
</feature>
<reference evidence="3" key="2">
    <citation type="submission" date="2023-01" db="EMBL/GenBank/DDBJ databases">
        <authorList>
            <person name="Sun Q."/>
            <person name="Evtushenko L."/>
        </authorList>
    </citation>
    <scope>NUCLEOTIDE SEQUENCE</scope>
    <source>
        <strain evidence="3">VKM Ac-2007</strain>
    </source>
</reference>
<comment type="similarity">
    <text evidence="1">Belongs to the YciI family.</text>
</comment>
<organism evidence="3 4">
    <name type="scientific">Streptosporangium carneum</name>
    <dbReference type="NCBI Taxonomy" id="47481"/>
    <lineage>
        <taxon>Bacteria</taxon>
        <taxon>Bacillati</taxon>
        <taxon>Actinomycetota</taxon>
        <taxon>Actinomycetes</taxon>
        <taxon>Streptosporangiales</taxon>
        <taxon>Streptosporangiaceae</taxon>
        <taxon>Streptosporangium</taxon>
    </lineage>
</organism>
<dbReference type="PANTHER" id="PTHR35174:SF3">
    <property type="entry name" value="BLL7171 PROTEIN"/>
    <property type="match status" value="1"/>
</dbReference>
<dbReference type="AlphaFoldDB" id="A0A9W6MHE7"/>
<reference evidence="3" key="1">
    <citation type="journal article" date="2014" name="Int. J. Syst. Evol. Microbiol.">
        <title>Complete genome sequence of Corynebacterium casei LMG S-19264T (=DSM 44701T), isolated from a smear-ripened cheese.</title>
        <authorList>
            <consortium name="US DOE Joint Genome Institute (JGI-PGF)"/>
            <person name="Walter F."/>
            <person name="Albersmeier A."/>
            <person name="Kalinowski J."/>
            <person name="Ruckert C."/>
        </authorList>
    </citation>
    <scope>NUCLEOTIDE SEQUENCE</scope>
    <source>
        <strain evidence="3">VKM Ac-2007</strain>
    </source>
</reference>
<dbReference type="PANTHER" id="PTHR35174">
    <property type="entry name" value="BLL7171 PROTEIN-RELATED"/>
    <property type="match status" value="1"/>
</dbReference>
<proteinExistence type="inferred from homology"/>
<dbReference type="InterPro" id="IPR011008">
    <property type="entry name" value="Dimeric_a/b-barrel"/>
</dbReference>
<protein>
    <recommendedName>
        <fullName evidence="2">YCII-related domain-containing protein</fullName>
    </recommendedName>
</protein>
<dbReference type="Proteomes" id="UP001143474">
    <property type="component" value="Unassembled WGS sequence"/>
</dbReference>
<dbReference type="InterPro" id="IPR005545">
    <property type="entry name" value="YCII"/>
</dbReference>
<name>A0A9W6MHE7_9ACTN</name>
<comment type="caution">
    <text evidence="3">The sequence shown here is derived from an EMBL/GenBank/DDBJ whole genome shotgun (WGS) entry which is preliminary data.</text>
</comment>
<gene>
    <name evidence="3" type="ORF">GCM10017600_81810</name>
</gene>
<dbReference type="Gene3D" id="3.30.70.1060">
    <property type="entry name" value="Dimeric alpha+beta barrel"/>
    <property type="match status" value="1"/>
</dbReference>
<keyword evidence="4" id="KW-1185">Reference proteome</keyword>
<dbReference type="Pfam" id="PF03795">
    <property type="entry name" value="YCII"/>
    <property type="match status" value="1"/>
</dbReference>
<accession>A0A9W6MHE7</accession>
<evidence type="ECO:0000259" key="2">
    <source>
        <dbReference type="Pfam" id="PF03795"/>
    </source>
</evidence>
<sequence>MRYLILIYSNPENWEHPMFSRRPEFLSLPEKERDELTRQAEALRGEIVESGELVAGMALADPANTRTVRVRGGVPVTTDGPYLEAKEHLAGCFLVDCDSRERAAEIATRFPDARFTAVEVRPVAAVSGQEV</sequence>
<evidence type="ECO:0000313" key="3">
    <source>
        <dbReference type="EMBL" id="GLK14769.1"/>
    </source>
</evidence>
<evidence type="ECO:0000313" key="4">
    <source>
        <dbReference type="Proteomes" id="UP001143474"/>
    </source>
</evidence>
<dbReference type="SUPFAM" id="SSF54909">
    <property type="entry name" value="Dimeric alpha+beta barrel"/>
    <property type="match status" value="1"/>
</dbReference>